<protein>
    <recommendedName>
        <fullName evidence="9">Phospho-N-acetylmuramoyl-pentapeptide-transferase</fullName>
    </recommendedName>
</protein>
<evidence type="ECO:0008006" key="9">
    <source>
        <dbReference type="Google" id="ProtNLM"/>
    </source>
</evidence>
<organism evidence="8">
    <name type="scientific">marine sediment metagenome</name>
    <dbReference type="NCBI Taxonomy" id="412755"/>
    <lineage>
        <taxon>unclassified sequences</taxon>
        <taxon>metagenomes</taxon>
        <taxon>ecological metagenomes</taxon>
    </lineage>
</organism>
<comment type="subcellular location">
    <subcellularLocation>
        <location evidence="1">Membrane</location>
        <topology evidence="1">Multi-pass membrane protein</topology>
    </subcellularLocation>
</comment>
<dbReference type="PROSITE" id="PS01347">
    <property type="entry name" value="MRAY_1"/>
    <property type="match status" value="1"/>
</dbReference>
<dbReference type="CDD" id="cd06852">
    <property type="entry name" value="GT_MraY"/>
    <property type="match status" value="1"/>
</dbReference>
<evidence type="ECO:0000256" key="2">
    <source>
        <dbReference type="ARBA" id="ARBA00005583"/>
    </source>
</evidence>
<dbReference type="AlphaFoldDB" id="A0A0F9GJK6"/>
<dbReference type="NCBIfam" id="TIGR00445">
    <property type="entry name" value="mraY"/>
    <property type="match status" value="1"/>
</dbReference>
<dbReference type="GO" id="GO:0044038">
    <property type="term" value="P:cell wall macromolecule biosynthetic process"/>
    <property type="evidence" value="ECO:0007669"/>
    <property type="project" value="TreeGrafter"/>
</dbReference>
<dbReference type="GO" id="GO:0008963">
    <property type="term" value="F:phospho-N-acetylmuramoyl-pentapeptide-transferase activity"/>
    <property type="evidence" value="ECO:0007669"/>
    <property type="project" value="InterPro"/>
</dbReference>
<dbReference type="PROSITE" id="PS01348">
    <property type="entry name" value="MRAY_2"/>
    <property type="match status" value="1"/>
</dbReference>
<evidence type="ECO:0000256" key="3">
    <source>
        <dbReference type="ARBA" id="ARBA00022679"/>
    </source>
</evidence>
<feature type="transmembrane region" description="Helical" evidence="7">
    <location>
        <begin position="244"/>
        <end position="261"/>
    </location>
</feature>
<dbReference type="HAMAP" id="MF_00038">
    <property type="entry name" value="MraY"/>
    <property type="match status" value="1"/>
</dbReference>
<evidence type="ECO:0000256" key="6">
    <source>
        <dbReference type="ARBA" id="ARBA00023136"/>
    </source>
</evidence>
<dbReference type="PANTHER" id="PTHR22926">
    <property type="entry name" value="PHOSPHO-N-ACETYLMURAMOYL-PENTAPEPTIDE-TRANSFERASE"/>
    <property type="match status" value="1"/>
</dbReference>
<dbReference type="Pfam" id="PF00953">
    <property type="entry name" value="Glycos_transf_4"/>
    <property type="match status" value="1"/>
</dbReference>
<keyword evidence="3" id="KW-0808">Transferase</keyword>
<dbReference type="GO" id="GO:0071555">
    <property type="term" value="P:cell wall organization"/>
    <property type="evidence" value="ECO:0007669"/>
    <property type="project" value="TreeGrafter"/>
</dbReference>
<feature type="transmembrane region" description="Helical" evidence="7">
    <location>
        <begin position="343"/>
        <end position="362"/>
    </location>
</feature>
<evidence type="ECO:0000256" key="5">
    <source>
        <dbReference type="ARBA" id="ARBA00022989"/>
    </source>
</evidence>
<feature type="transmembrane region" description="Helical" evidence="7">
    <location>
        <begin position="22"/>
        <end position="42"/>
    </location>
</feature>
<dbReference type="InterPro" id="IPR000715">
    <property type="entry name" value="Glycosyl_transferase_4"/>
</dbReference>
<proteinExistence type="inferred from homology"/>
<feature type="transmembrane region" description="Helical" evidence="7">
    <location>
        <begin position="100"/>
        <end position="118"/>
    </location>
</feature>
<name>A0A0F9GJK6_9ZZZZ</name>
<feature type="transmembrane region" description="Helical" evidence="7">
    <location>
        <begin position="294"/>
        <end position="315"/>
    </location>
</feature>
<feature type="transmembrane region" description="Helical" evidence="7">
    <location>
        <begin position="205"/>
        <end position="224"/>
    </location>
</feature>
<evidence type="ECO:0000313" key="8">
    <source>
        <dbReference type="EMBL" id="KKL90691.1"/>
    </source>
</evidence>
<dbReference type="EMBL" id="LAZR01019944">
    <property type="protein sequence ID" value="KKL90691.1"/>
    <property type="molecule type" value="Genomic_DNA"/>
</dbReference>
<comment type="similarity">
    <text evidence="2">Belongs to the glycosyltransferase 4 family. MraY subfamily.</text>
</comment>
<dbReference type="InterPro" id="IPR018480">
    <property type="entry name" value="PNAcMuramoyl-5peptid_Trfase_CS"/>
</dbReference>
<reference evidence="8" key="1">
    <citation type="journal article" date="2015" name="Nature">
        <title>Complex archaea that bridge the gap between prokaryotes and eukaryotes.</title>
        <authorList>
            <person name="Spang A."/>
            <person name="Saw J.H."/>
            <person name="Jorgensen S.L."/>
            <person name="Zaremba-Niedzwiedzka K."/>
            <person name="Martijn J."/>
            <person name="Lind A.E."/>
            <person name="van Eijk R."/>
            <person name="Schleper C."/>
            <person name="Guy L."/>
            <person name="Ettema T.J."/>
        </authorList>
    </citation>
    <scope>NUCLEOTIDE SEQUENCE</scope>
</reference>
<accession>A0A0F9GJK6</accession>
<sequence>MFYNWIYQFHSQIPELEVIKYISFRAGLAAITAFLITIFIGAKIIKILKKHNVSEDTTKKDSEILKDLHKDKKDVPTMGGIIILIAILISTLMWCNIFNIYVIMVLFTTVWLGILGFFDDYIKLTRKHSSGLAGTTKLLSQCGLGLILGLVLYFHFSNINDGTSLVIPFFKGIKPDLGVFYVLLVMFFIVGMSNAVNITDGLDGLAIGCTVIAGLAFTLIAYVVGRVDFSSYLQVPYIPGSGELSIFCSALVGAGLGFMWFNCFPAQVFMGDVGSLPLGGILGLMAIIVKQELLLFFICSIFVVEALSVLLQVGIFKIYGKRVLMCAPLHHHFQFKGWLETKITIRFFIIAAIMTLFSLITLKL</sequence>
<dbReference type="PANTHER" id="PTHR22926:SF5">
    <property type="entry name" value="PHOSPHO-N-ACETYLMURAMOYL-PENTAPEPTIDE-TRANSFERASE HOMOLOG"/>
    <property type="match status" value="1"/>
</dbReference>
<keyword evidence="6 7" id="KW-0472">Membrane</keyword>
<evidence type="ECO:0000256" key="7">
    <source>
        <dbReference type="SAM" id="Phobius"/>
    </source>
</evidence>
<dbReference type="InterPro" id="IPR003524">
    <property type="entry name" value="PNAcMuramoyl-5peptid_Trfase"/>
</dbReference>
<feature type="transmembrane region" description="Helical" evidence="7">
    <location>
        <begin position="75"/>
        <end position="94"/>
    </location>
</feature>
<gene>
    <name evidence="8" type="ORF">LCGC14_1902160</name>
</gene>
<feature type="transmembrane region" description="Helical" evidence="7">
    <location>
        <begin position="268"/>
        <end position="288"/>
    </location>
</feature>
<comment type="caution">
    <text evidence="8">The sequence shown here is derived from an EMBL/GenBank/DDBJ whole genome shotgun (WGS) entry which is preliminary data.</text>
</comment>
<keyword evidence="5 7" id="KW-1133">Transmembrane helix</keyword>
<feature type="transmembrane region" description="Helical" evidence="7">
    <location>
        <begin position="138"/>
        <end position="157"/>
    </location>
</feature>
<evidence type="ECO:0000256" key="1">
    <source>
        <dbReference type="ARBA" id="ARBA00004141"/>
    </source>
</evidence>
<keyword evidence="4 7" id="KW-0812">Transmembrane</keyword>
<feature type="transmembrane region" description="Helical" evidence="7">
    <location>
        <begin position="177"/>
        <end position="198"/>
    </location>
</feature>
<dbReference type="GO" id="GO:0005886">
    <property type="term" value="C:plasma membrane"/>
    <property type="evidence" value="ECO:0007669"/>
    <property type="project" value="TreeGrafter"/>
</dbReference>
<evidence type="ECO:0000256" key="4">
    <source>
        <dbReference type="ARBA" id="ARBA00022692"/>
    </source>
</evidence>